<organism evidence="2 3">
    <name type="scientific">Trypanosoma conorhini</name>
    <dbReference type="NCBI Taxonomy" id="83891"/>
    <lineage>
        <taxon>Eukaryota</taxon>
        <taxon>Discoba</taxon>
        <taxon>Euglenozoa</taxon>
        <taxon>Kinetoplastea</taxon>
        <taxon>Metakinetoplastina</taxon>
        <taxon>Trypanosomatida</taxon>
        <taxon>Trypanosomatidae</taxon>
        <taxon>Trypanosoma</taxon>
    </lineage>
</organism>
<keyword evidence="3" id="KW-1185">Reference proteome</keyword>
<dbReference type="EMBL" id="MKKU01000111">
    <property type="protein sequence ID" value="RNF23801.1"/>
    <property type="molecule type" value="Genomic_DNA"/>
</dbReference>
<name>A0A422Q1B3_9TRYP</name>
<dbReference type="AlphaFoldDB" id="A0A422Q1B3"/>
<accession>A0A422Q1B3</accession>
<reference evidence="2 3" key="1">
    <citation type="journal article" date="2018" name="BMC Genomics">
        <title>Genomic comparison of Trypanosoma conorhini and Trypanosoma rangeli to Trypanosoma cruzi strains of high and low virulence.</title>
        <authorList>
            <person name="Bradwell K.R."/>
            <person name="Koparde V.N."/>
            <person name="Matveyev A.V."/>
            <person name="Serrano M.G."/>
            <person name="Alves J.M."/>
            <person name="Parikh H."/>
            <person name="Huang B."/>
            <person name="Lee V."/>
            <person name="Espinosa-Alvarez O."/>
            <person name="Ortiz P.A."/>
            <person name="Costa-Martins A.G."/>
            <person name="Teixeira M.M."/>
            <person name="Buck G.A."/>
        </authorList>
    </citation>
    <scope>NUCLEOTIDE SEQUENCE [LARGE SCALE GENOMIC DNA]</scope>
    <source>
        <strain evidence="2 3">025E</strain>
    </source>
</reference>
<dbReference type="OrthoDB" id="262896at2759"/>
<gene>
    <name evidence="2" type="ORF">Tco025E_02702</name>
</gene>
<sequence>MRAAATEAGASTRRSFLEVDVQGEEGHRLLQMEPGVRFKNVLRALRRDGVLLWDGAPLPPSATPLSVGMPCGLANAVHLTLLPRGPAATAGEEAPQTRVFGENRAAAGGVGGRRARAPSAGGEGAGALEAGLRQLRLELAAERERREALEEELRRLGREGRQRRRRSAAEEIHQRQMEELRWQRGAARRARQPRAASPE</sequence>
<proteinExistence type="predicted"/>
<dbReference type="RefSeq" id="XP_029230267.1">
    <property type="nucleotide sequence ID" value="XM_029369626.1"/>
</dbReference>
<evidence type="ECO:0000313" key="3">
    <source>
        <dbReference type="Proteomes" id="UP000284403"/>
    </source>
</evidence>
<evidence type="ECO:0000256" key="1">
    <source>
        <dbReference type="SAM" id="MobiDB-lite"/>
    </source>
</evidence>
<dbReference type="Proteomes" id="UP000284403">
    <property type="component" value="Unassembled WGS sequence"/>
</dbReference>
<feature type="compositionally biased region" description="Basic and acidic residues" evidence="1">
    <location>
        <begin position="167"/>
        <end position="182"/>
    </location>
</feature>
<protein>
    <submittedName>
        <fullName evidence="2">Uncharacterized protein</fullName>
    </submittedName>
</protein>
<feature type="region of interest" description="Disordered" evidence="1">
    <location>
        <begin position="156"/>
        <end position="199"/>
    </location>
</feature>
<comment type="caution">
    <text evidence="2">The sequence shown here is derived from an EMBL/GenBank/DDBJ whole genome shotgun (WGS) entry which is preliminary data.</text>
</comment>
<dbReference type="GeneID" id="40316313"/>
<evidence type="ECO:0000313" key="2">
    <source>
        <dbReference type="EMBL" id="RNF23801.1"/>
    </source>
</evidence>